<dbReference type="PANTHER" id="PTHR31066:SF85">
    <property type="entry name" value="OS02G0809100 PROTEIN"/>
    <property type="match status" value="1"/>
</dbReference>
<dbReference type="SMART" id="SM00666">
    <property type="entry name" value="PB1"/>
    <property type="match status" value="1"/>
</dbReference>
<dbReference type="EMBL" id="JAKOGI010000002">
    <property type="protein sequence ID" value="KAJ8452918.1"/>
    <property type="molecule type" value="Genomic_DNA"/>
</dbReference>
<protein>
    <recommendedName>
        <fullName evidence="2">PB1 domain-containing protein</fullName>
    </recommendedName>
</protein>
<accession>A0A9Q1L0H1</accession>
<proteinExistence type="predicted"/>
<feature type="compositionally biased region" description="Low complexity" evidence="1">
    <location>
        <begin position="13"/>
        <end position="23"/>
    </location>
</feature>
<feature type="region of interest" description="Disordered" evidence="1">
    <location>
        <begin position="323"/>
        <end position="355"/>
    </location>
</feature>
<dbReference type="Gene3D" id="3.10.20.90">
    <property type="entry name" value="Phosphatidylinositol 3-kinase Catalytic Subunit, Chain A, domain 1"/>
    <property type="match status" value="1"/>
</dbReference>
<dbReference type="OrthoDB" id="1938580at2759"/>
<dbReference type="CDD" id="cd06410">
    <property type="entry name" value="PB1_UP2"/>
    <property type="match status" value="1"/>
</dbReference>
<gene>
    <name evidence="3" type="ORF">Cgig2_014681</name>
</gene>
<feature type="region of interest" description="Disordered" evidence="1">
    <location>
        <begin position="1"/>
        <end position="60"/>
    </location>
</feature>
<dbReference type="InterPro" id="IPR000270">
    <property type="entry name" value="PB1_dom"/>
</dbReference>
<feature type="compositionally biased region" description="Pro residues" evidence="1">
    <location>
        <begin position="334"/>
        <end position="344"/>
    </location>
</feature>
<name>A0A9Q1L0H1_9CARY</name>
<evidence type="ECO:0000256" key="1">
    <source>
        <dbReference type="SAM" id="MobiDB-lite"/>
    </source>
</evidence>
<dbReference type="AlphaFoldDB" id="A0A9Q1L0H1"/>
<feature type="domain" description="PB1" evidence="2">
    <location>
        <begin position="80"/>
        <end position="177"/>
    </location>
</feature>
<sequence>MRRNHISSPTPLPATTTPTAADAMEGYAYSYPDSGDSSPRSREIDFENPPPSWEEQAPQVPPNHKVKFMVSYGGKIQPRSHDNLLSYVGGETKILAVDRAIKFSALMAKLSSLISDDNSSAAAVSVTSFKYQLPGEDLDALISVTNDDDLDHMMHEYDRLYRASPKPARLRLFVFPPQSSSFGSSSSDPGRERFVEALNSVPAPETQQPAVVGGGNNVDFLFGLDNKVPVHVVKAVPEGVHDPDRVIVSDPQIDARIQELNRLQISEQQQQQQPPAVYRPANKSDDNLVGGAYAGDGYQKPAPTIPASIQIPAGYWQAQPAAATVGIEQQQHYQPPPQPQPQPQPQQHHQQQQQQPVYMIHTGAPAGMYHAPMVRPMTAQPTQGYYQVQRFPSDPIYREQQVYNMTPAAAQPLSAQAPTQAVPAPAKMAGYSEGMGLPVRQVAGMPENAGGYQVAYDSGSGRQVYYAAPFQGVAVSGDMRAMPSADGKVGPKPTQTSAAV</sequence>
<dbReference type="PANTHER" id="PTHR31066">
    <property type="entry name" value="OS05G0427100 PROTEIN-RELATED"/>
    <property type="match status" value="1"/>
</dbReference>
<comment type="caution">
    <text evidence="3">The sequence shown here is derived from an EMBL/GenBank/DDBJ whole genome shotgun (WGS) entry which is preliminary data.</text>
</comment>
<dbReference type="FunFam" id="3.10.20.90:FF:000058">
    <property type="entry name" value="Octicosapeptide/phox/Bem1p domain kinase superfamily protein"/>
    <property type="match status" value="1"/>
</dbReference>
<evidence type="ECO:0000313" key="3">
    <source>
        <dbReference type="EMBL" id="KAJ8452918.1"/>
    </source>
</evidence>
<organism evidence="3 4">
    <name type="scientific">Carnegiea gigantea</name>
    <dbReference type="NCBI Taxonomy" id="171969"/>
    <lineage>
        <taxon>Eukaryota</taxon>
        <taxon>Viridiplantae</taxon>
        <taxon>Streptophyta</taxon>
        <taxon>Embryophyta</taxon>
        <taxon>Tracheophyta</taxon>
        <taxon>Spermatophyta</taxon>
        <taxon>Magnoliopsida</taxon>
        <taxon>eudicotyledons</taxon>
        <taxon>Gunneridae</taxon>
        <taxon>Pentapetalae</taxon>
        <taxon>Caryophyllales</taxon>
        <taxon>Cactineae</taxon>
        <taxon>Cactaceae</taxon>
        <taxon>Cactoideae</taxon>
        <taxon>Echinocereeae</taxon>
        <taxon>Carnegiea</taxon>
    </lineage>
</organism>
<feature type="region of interest" description="Disordered" evidence="1">
    <location>
        <begin position="266"/>
        <end position="295"/>
    </location>
</feature>
<feature type="compositionally biased region" description="Low complexity" evidence="1">
    <location>
        <begin position="345"/>
        <end position="355"/>
    </location>
</feature>
<dbReference type="Pfam" id="PF00564">
    <property type="entry name" value="PB1"/>
    <property type="match status" value="1"/>
</dbReference>
<dbReference type="Proteomes" id="UP001153076">
    <property type="component" value="Unassembled WGS sequence"/>
</dbReference>
<reference evidence="3" key="1">
    <citation type="submission" date="2022-04" db="EMBL/GenBank/DDBJ databases">
        <title>Carnegiea gigantea Genome sequencing and assembly v2.</title>
        <authorList>
            <person name="Copetti D."/>
            <person name="Sanderson M.J."/>
            <person name="Burquez A."/>
            <person name="Wojciechowski M.F."/>
        </authorList>
    </citation>
    <scope>NUCLEOTIDE SEQUENCE</scope>
    <source>
        <strain evidence="3">SGP5-SGP5p</strain>
        <tissue evidence="3">Aerial part</tissue>
    </source>
</reference>
<dbReference type="InterPro" id="IPR053198">
    <property type="entry name" value="Gynoecium_Dev_Regulator"/>
</dbReference>
<evidence type="ECO:0000313" key="4">
    <source>
        <dbReference type="Proteomes" id="UP001153076"/>
    </source>
</evidence>
<dbReference type="SUPFAM" id="SSF54277">
    <property type="entry name" value="CAD &amp; PB1 domains"/>
    <property type="match status" value="1"/>
</dbReference>
<evidence type="ECO:0000259" key="2">
    <source>
        <dbReference type="SMART" id="SM00666"/>
    </source>
</evidence>
<keyword evidence="4" id="KW-1185">Reference proteome</keyword>